<feature type="compositionally biased region" description="Polar residues" evidence="1">
    <location>
        <begin position="553"/>
        <end position="566"/>
    </location>
</feature>
<evidence type="ECO:0000313" key="4">
    <source>
        <dbReference type="EMBL" id="KAL2037135.1"/>
    </source>
</evidence>
<accession>A0ABR3ZVG5</accession>
<evidence type="ECO:0000256" key="2">
    <source>
        <dbReference type="SAM" id="Phobius"/>
    </source>
</evidence>
<protein>
    <recommendedName>
        <fullName evidence="6">Kelch repeat protein</fullName>
    </recommendedName>
</protein>
<dbReference type="Proteomes" id="UP001590950">
    <property type="component" value="Unassembled WGS sequence"/>
</dbReference>
<gene>
    <name evidence="4" type="ORF">N7G274_010131</name>
</gene>
<reference evidence="4 5" key="1">
    <citation type="submission" date="2024-09" db="EMBL/GenBank/DDBJ databases">
        <title>Rethinking Asexuality: The Enigmatic Case of Functional Sexual Genes in Lepraria (Stereocaulaceae).</title>
        <authorList>
            <person name="Doellman M."/>
            <person name="Sun Y."/>
            <person name="Barcenas-Pena A."/>
            <person name="Lumbsch H.T."/>
            <person name="Grewe F."/>
        </authorList>
    </citation>
    <scope>NUCLEOTIDE SEQUENCE [LARGE SCALE GENOMIC DNA]</scope>
    <source>
        <strain evidence="4 5">Mercado 3170</strain>
    </source>
</reference>
<feature type="chain" id="PRO_5045678716" description="Kelch repeat protein" evidence="3">
    <location>
        <begin position="24"/>
        <end position="617"/>
    </location>
</feature>
<comment type="caution">
    <text evidence="4">The sequence shown here is derived from an EMBL/GenBank/DDBJ whole genome shotgun (WGS) entry which is preliminary data.</text>
</comment>
<feature type="signal peptide" evidence="3">
    <location>
        <begin position="1"/>
        <end position="23"/>
    </location>
</feature>
<organism evidence="4 5">
    <name type="scientific">Stereocaulon virgatum</name>
    <dbReference type="NCBI Taxonomy" id="373712"/>
    <lineage>
        <taxon>Eukaryota</taxon>
        <taxon>Fungi</taxon>
        <taxon>Dikarya</taxon>
        <taxon>Ascomycota</taxon>
        <taxon>Pezizomycotina</taxon>
        <taxon>Lecanoromycetes</taxon>
        <taxon>OSLEUM clade</taxon>
        <taxon>Lecanoromycetidae</taxon>
        <taxon>Lecanorales</taxon>
        <taxon>Lecanorineae</taxon>
        <taxon>Stereocaulaceae</taxon>
        <taxon>Stereocaulon</taxon>
    </lineage>
</organism>
<feature type="region of interest" description="Disordered" evidence="1">
    <location>
        <begin position="477"/>
        <end position="509"/>
    </location>
</feature>
<keyword evidence="2" id="KW-0812">Transmembrane</keyword>
<feature type="compositionally biased region" description="Low complexity" evidence="1">
    <location>
        <begin position="489"/>
        <end position="503"/>
    </location>
</feature>
<evidence type="ECO:0000313" key="5">
    <source>
        <dbReference type="Proteomes" id="UP001590950"/>
    </source>
</evidence>
<keyword evidence="5" id="KW-1185">Reference proteome</keyword>
<dbReference type="SUPFAM" id="SSF50965">
    <property type="entry name" value="Galactose oxidase, central domain"/>
    <property type="match status" value="1"/>
</dbReference>
<dbReference type="InterPro" id="IPR011043">
    <property type="entry name" value="Gal_Oxase/kelch_b-propeller"/>
</dbReference>
<dbReference type="EMBL" id="JBEFKJ010000044">
    <property type="protein sequence ID" value="KAL2037135.1"/>
    <property type="molecule type" value="Genomic_DNA"/>
</dbReference>
<feature type="transmembrane region" description="Helical" evidence="2">
    <location>
        <begin position="513"/>
        <end position="536"/>
    </location>
</feature>
<keyword evidence="2" id="KW-1133">Transmembrane helix</keyword>
<sequence>MLRTQLLLTFIVIVHFSVTGSWGISSDNVWTLEPRQATDVVPSPNNFLRRAYHGATVAGNWIYISGGEYSYRMDDGTINYTFCITPVSAVLSMLTFHIPATSLLSISLSQNWTNSTVNPVLTPNPGISGCSDLCAPTQWWYEDEQILFTGFGGWKSALATDPGQGPRICTFRPMQGGSGVWEALNDSRILEGVNKHSLSLNAFSPSSAFIVGGYGLPDAEMFQFDMALKTLTLLSAEGYEVNEGAVANGKMEYVPSFGPQGMFVAMGGGSDHPSFNGSMINFETVSVYDSLAHKWWNQTTTGRAPAGRIDFCTAGVSSTKDSYEIFVYGGWANTSGPPSVLFDTIHILTLPAFHWIQVNYTAKAPRLGLTCNAVGGGQILTIGGSDPNAPGIHNTDARYDNQKEVYYTPDPNFQGLAIFDMSTLLWASQYTAGLPGTYVQSDAIRAVYADPQLSRNPNIDPGVRSLLSVTHFAADKNSNSEASQSSTNTIPGATGISTSSGASQPSKHTNSRAIAGGVLGGLVVLALVLGLILIFIRRRRTARPVGSSDTHESSYTNDQDGSQISAPHQHRGAWNGDVIEMDAQLEPSELEGRERIELVADPSRCDSVNWIGTDKSA</sequence>
<evidence type="ECO:0008006" key="6">
    <source>
        <dbReference type="Google" id="ProtNLM"/>
    </source>
</evidence>
<evidence type="ECO:0000256" key="1">
    <source>
        <dbReference type="SAM" id="MobiDB-lite"/>
    </source>
</evidence>
<evidence type="ECO:0000256" key="3">
    <source>
        <dbReference type="SAM" id="SignalP"/>
    </source>
</evidence>
<feature type="compositionally biased region" description="Polar residues" evidence="1">
    <location>
        <begin position="477"/>
        <end position="488"/>
    </location>
</feature>
<keyword evidence="2" id="KW-0472">Membrane</keyword>
<keyword evidence="3" id="KW-0732">Signal</keyword>
<dbReference type="Gene3D" id="2.120.10.80">
    <property type="entry name" value="Kelch-type beta propeller"/>
    <property type="match status" value="1"/>
</dbReference>
<feature type="region of interest" description="Disordered" evidence="1">
    <location>
        <begin position="543"/>
        <end position="570"/>
    </location>
</feature>
<name>A0ABR3ZVG5_9LECA</name>
<proteinExistence type="predicted"/>
<dbReference type="InterPro" id="IPR015915">
    <property type="entry name" value="Kelch-typ_b-propeller"/>
</dbReference>